<dbReference type="Proteomes" id="UP001108240">
    <property type="component" value="Unplaced"/>
</dbReference>
<feature type="domain" description="Notch ligand N-terminal" evidence="6">
    <location>
        <begin position="82"/>
        <end position="199"/>
    </location>
</feature>
<keyword evidence="3" id="KW-0677">Repeat</keyword>
<reference evidence="7" key="2">
    <citation type="submission" date="2025-09" db="UniProtKB">
        <authorList>
            <consortium name="Ensembl"/>
        </authorList>
    </citation>
    <scope>IDENTIFICATION</scope>
</reference>
<keyword evidence="2" id="KW-0812">Transmembrane</keyword>
<feature type="compositionally biased region" description="Basic and acidic residues" evidence="5">
    <location>
        <begin position="28"/>
        <end position="47"/>
    </location>
</feature>
<reference evidence="7" key="1">
    <citation type="submission" date="2025-08" db="UniProtKB">
        <authorList>
            <consortium name="Ensembl"/>
        </authorList>
    </citation>
    <scope>IDENTIFICATION</scope>
</reference>
<keyword evidence="8" id="KW-1185">Reference proteome</keyword>
<dbReference type="GO" id="GO:0016020">
    <property type="term" value="C:membrane"/>
    <property type="evidence" value="ECO:0007669"/>
    <property type="project" value="UniProtKB-SubCell"/>
</dbReference>
<evidence type="ECO:0000259" key="6">
    <source>
        <dbReference type="Pfam" id="PF07657"/>
    </source>
</evidence>
<dbReference type="Gene3D" id="2.60.40.3510">
    <property type="match status" value="1"/>
</dbReference>
<dbReference type="Ensembl" id="ENSCCRT00000166269.1">
    <property type="protein sequence ID" value="ENSCCRP00000128796.1"/>
    <property type="gene ID" value="ENSCCRG00000073773.1"/>
</dbReference>
<dbReference type="Pfam" id="PF07657">
    <property type="entry name" value="MNNL"/>
    <property type="match status" value="1"/>
</dbReference>
<dbReference type="AlphaFoldDB" id="A0A9J7ZCU8"/>
<dbReference type="GeneTree" id="ENSGT00940000166445"/>
<feature type="region of interest" description="Disordered" evidence="5">
    <location>
        <begin position="1"/>
        <end position="47"/>
    </location>
</feature>
<protein>
    <recommendedName>
        <fullName evidence="6">Notch ligand N-terminal domain-containing protein</fullName>
    </recommendedName>
</protein>
<dbReference type="GO" id="GO:0007219">
    <property type="term" value="P:Notch signaling pathway"/>
    <property type="evidence" value="ECO:0007669"/>
    <property type="project" value="InterPro"/>
</dbReference>
<evidence type="ECO:0000256" key="4">
    <source>
        <dbReference type="ARBA" id="ARBA00022989"/>
    </source>
</evidence>
<accession>A0A9J7ZCU8</accession>
<organism evidence="7 8">
    <name type="scientific">Cyprinus carpio carpio</name>
    <dbReference type="NCBI Taxonomy" id="630221"/>
    <lineage>
        <taxon>Eukaryota</taxon>
        <taxon>Metazoa</taxon>
        <taxon>Chordata</taxon>
        <taxon>Craniata</taxon>
        <taxon>Vertebrata</taxon>
        <taxon>Euteleostomi</taxon>
        <taxon>Actinopterygii</taxon>
        <taxon>Neopterygii</taxon>
        <taxon>Teleostei</taxon>
        <taxon>Ostariophysi</taxon>
        <taxon>Cypriniformes</taxon>
        <taxon>Cyprinidae</taxon>
        <taxon>Cyprininae</taxon>
        <taxon>Cyprinus</taxon>
    </lineage>
</organism>
<keyword evidence="1" id="KW-0245">EGF-like domain</keyword>
<keyword evidence="4" id="KW-1133">Transmembrane helix</keyword>
<evidence type="ECO:0000256" key="5">
    <source>
        <dbReference type="SAM" id="MobiDB-lite"/>
    </source>
</evidence>
<evidence type="ECO:0000256" key="3">
    <source>
        <dbReference type="ARBA" id="ARBA00022737"/>
    </source>
</evidence>
<dbReference type="OMA" id="CAWLNIS"/>
<dbReference type="InterPro" id="IPR011651">
    <property type="entry name" value="Notch_ligand_N"/>
</dbReference>
<proteinExistence type="predicted"/>
<sequence>MDSVKKASPNRGRQFRTHRTSAQMSAMRMDRNRKSWHSRESSSADRRGAARAMIRDVERGQHWTVLFLLSLALQPQVVSAVGTFEVQLRQWLNPQGFLQNGQCCDPQASGGQRCSSGDQCDTFFKACLKEYQARVAPTGTCTYGTGSTPVLGGNSHTLHHHGNEGSDSRNGRIVIPFKYAWPVSTSLICLVNSDEVKTSFDVETFDKDCLEDLDKVLVFLICCAWLNISEGYFLKGSCHVTIILSGLPRPHLY</sequence>
<evidence type="ECO:0000313" key="7">
    <source>
        <dbReference type="Ensembl" id="ENSCCRP00000128796.1"/>
    </source>
</evidence>
<evidence type="ECO:0000313" key="8">
    <source>
        <dbReference type="Proteomes" id="UP001108240"/>
    </source>
</evidence>
<keyword evidence="4" id="KW-0472">Membrane</keyword>
<evidence type="ECO:0000256" key="2">
    <source>
        <dbReference type="ARBA" id="ARBA00022692"/>
    </source>
</evidence>
<evidence type="ECO:0000256" key="1">
    <source>
        <dbReference type="ARBA" id="ARBA00022536"/>
    </source>
</evidence>
<name>A0A9J7ZCU8_CYPCA</name>